<feature type="compositionally biased region" description="Basic and acidic residues" evidence="5">
    <location>
        <begin position="7"/>
        <end position="43"/>
    </location>
</feature>
<dbReference type="InterPro" id="IPR036855">
    <property type="entry name" value="Znf_CCCH_sf"/>
</dbReference>
<accession>A0A022PPT2</accession>
<feature type="domain" description="C3H1-type" evidence="6">
    <location>
        <begin position="93"/>
        <end position="119"/>
    </location>
</feature>
<protein>
    <recommendedName>
        <fullName evidence="6">C3H1-type domain-containing protein</fullName>
    </recommendedName>
</protein>
<dbReference type="STRING" id="4155.A0A022PPT2"/>
<dbReference type="InterPro" id="IPR052650">
    <property type="entry name" value="Zinc_finger_CCCH"/>
</dbReference>
<dbReference type="Gene3D" id="4.10.1000.10">
    <property type="entry name" value="Zinc finger, CCCH-type"/>
    <property type="match status" value="1"/>
</dbReference>
<evidence type="ECO:0000256" key="1">
    <source>
        <dbReference type="ARBA" id="ARBA00022723"/>
    </source>
</evidence>
<keyword evidence="8" id="KW-1185">Reference proteome</keyword>
<evidence type="ECO:0000256" key="5">
    <source>
        <dbReference type="SAM" id="MobiDB-lite"/>
    </source>
</evidence>
<dbReference type="PANTHER" id="PTHR36886">
    <property type="entry name" value="PROTEIN FRIGIDA-ESSENTIAL 1"/>
    <property type="match status" value="1"/>
</dbReference>
<dbReference type="Pfam" id="PF18044">
    <property type="entry name" value="zf-CCCH_4"/>
    <property type="match status" value="1"/>
</dbReference>
<dbReference type="Proteomes" id="UP000030748">
    <property type="component" value="Unassembled WGS sequence"/>
</dbReference>
<feature type="zinc finger region" description="C3H1-type" evidence="4">
    <location>
        <begin position="93"/>
        <end position="119"/>
    </location>
</feature>
<feature type="compositionally biased region" description="Basic and acidic residues" evidence="5">
    <location>
        <begin position="272"/>
        <end position="294"/>
    </location>
</feature>
<evidence type="ECO:0000256" key="3">
    <source>
        <dbReference type="ARBA" id="ARBA00022833"/>
    </source>
</evidence>
<keyword evidence="2 4" id="KW-0863">Zinc-finger</keyword>
<feature type="region of interest" description="Disordered" evidence="5">
    <location>
        <begin position="543"/>
        <end position="670"/>
    </location>
</feature>
<dbReference type="SMART" id="SM00356">
    <property type="entry name" value="ZnF_C3H1"/>
    <property type="match status" value="2"/>
</dbReference>
<feature type="compositionally biased region" description="Basic and acidic residues" evidence="5">
    <location>
        <begin position="123"/>
        <end position="137"/>
    </location>
</feature>
<dbReference type="EMBL" id="KI632373">
    <property type="protein sequence ID" value="EYU17414.1"/>
    <property type="molecule type" value="Genomic_DNA"/>
</dbReference>
<feature type="compositionally biased region" description="Basic and acidic residues" evidence="5">
    <location>
        <begin position="394"/>
        <end position="404"/>
    </location>
</feature>
<dbReference type="SUPFAM" id="SSF90229">
    <property type="entry name" value="CCCH zinc finger"/>
    <property type="match status" value="1"/>
</dbReference>
<evidence type="ECO:0000313" key="7">
    <source>
        <dbReference type="EMBL" id="EYU17414.1"/>
    </source>
</evidence>
<feature type="region of interest" description="Disordered" evidence="5">
    <location>
        <begin position="1"/>
        <end position="51"/>
    </location>
</feature>
<dbReference type="PROSITE" id="PS50103">
    <property type="entry name" value="ZF_C3H1"/>
    <property type="match status" value="2"/>
</dbReference>
<dbReference type="PANTHER" id="PTHR36886:SF8">
    <property type="entry name" value="ZINC FINGER CCCH DOMAIN-CONTAINING PROTEIN 38"/>
    <property type="match status" value="1"/>
</dbReference>
<feature type="compositionally biased region" description="Basic and acidic residues" evidence="5">
    <location>
        <begin position="215"/>
        <end position="242"/>
    </location>
</feature>
<feature type="compositionally biased region" description="Basic and acidic residues" evidence="5">
    <location>
        <begin position="331"/>
        <end position="363"/>
    </location>
</feature>
<dbReference type="InterPro" id="IPR041367">
    <property type="entry name" value="Znf-CCCH_4"/>
</dbReference>
<keyword evidence="3 4" id="KW-0862">Zinc</keyword>
<feature type="region of interest" description="Disordered" evidence="5">
    <location>
        <begin position="123"/>
        <end position="433"/>
    </location>
</feature>
<feature type="compositionally biased region" description="Basic and acidic residues" evidence="5">
    <location>
        <begin position="152"/>
        <end position="165"/>
    </location>
</feature>
<feature type="compositionally biased region" description="Polar residues" evidence="5">
    <location>
        <begin position="544"/>
        <end position="564"/>
    </location>
</feature>
<gene>
    <name evidence="7" type="ORF">MIMGU_mgv1a001764mg</name>
</gene>
<feature type="compositionally biased region" description="Basic and acidic residues" evidence="5">
    <location>
        <begin position="411"/>
        <end position="420"/>
    </location>
</feature>
<feature type="compositionally biased region" description="Polar residues" evidence="5">
    <location>
        <begin position="603"/>
        <end position="616"/>
    </location>
</feature>
<feature type="compositionally biased region" description="Basic and acidic residues" evidence="5">
    <location>
        <begin position="590"/>
        <end position="601"/>
    </location>
</feature>
<feature type="zinc finger region" description="C3H1-type" evidence="4">
    <location>
        <begin position="47"/>
        <end position="74"/>
    </location>
</feature>
<name>A0A022PPT2_ERYGU</name>
<organism evidence="7 8">
    <name type="scientific">Erythranthe guttata</name>
    <name type="common">Yellow monkey flower</name>
    <name type="synonym">Mimulus guttatus</name>
    <dbReference type="NCBI Taxonomy" id="4155"/>
    <lineage>
        <taxon>Eukaryota</taxon>
        <taxon>Viridiplantae</taxon>
        <taxon>Streptophyta</taxon>
        <taxon>Embryophyta</taxon>
        <taxon>Tracheophyta</taxon>
        <taxon>Spermatophyta</taxon>
        <taxon>Magnoliopsida</taxon>
        <taxon>eudicotyledons</taxon>
        <taxon>Gunneridae</taxon>
        <taxon>Pentapetalae</taxon>
        <taxon>asterids</taxon>
        <taxon>lamiids</taxon>
        <taxon>Lamiales</taxon>
        <taxon>Phrymaceae</taxon>
        <taxon>Erythranthe</taxon>
    </lineage>
</organism>
<dbReference type="GO" id="GO:0008270">
    <property type="term" value="F:zinc ion binding"/>
    <property type="evidence" value="ECO:0007669"/>
    <property type="project" value="UniProtKB-KW"/>
</dbReference>
<feature type="compositionally biased region" description="Polar residues" evidence="5">
    <location>
        <begin position="648"/>
        <end position="660"/>
    </location>
</feature>
<dbReference type="AlphaFoldDB" id="A0A022PPT2"/>
<proteinExistence type="predicted"/>
<evidence type="ECO:0000313" key="8">
    <source>
        <dbReference type="Proteomes" id="UP000030748"/>
    </source>
</evidence>
<feature type="compositionally biased region" description="Basic and acidic residues" evidence="5">
    <location>
        <begin position="249"/>
        <end position="258"/>
    </location>
</feature>
<reference evidence="7 8" key="1">
    <citation type="journal article" date="2013" name="Proc. Natl. Acad. Sci. U.S.A.">
        <title>Fine-scale variation in meiotic recombination in Mimulus inferred from population shotgun sequencing.</title>
        <authorList>
            <person name="Hellsten U."/>
            <person name="Wright K.M."/>
            <person name="Jenkins J."/>
            <person name="Shu S."/>
            <person name="Yuan Y."/>
            <person name="Wessler S.R."/>
            <person name="Schmutz J."/>
            <person name="Willis J.H."/>
            <person name="Rokhsar D.S."/>
        </authorList>
    </citation>
    <scope>NUCLEOTIDE SEQUENCE [LARGE SCALE GENOMIC DNA]</scope>
    <source>
        <strain evidence="8">cv. DUN x IM62</strain>
    </source>
</reference>
<sequence length="762" mass="85184">MEDDTTESWRSRAADRSRIPRHSYDRGSRNDVSDPYYREEDQFVSRSRGAPPCKDFIRGDCTWGESCRFSHDGLGQKTRNASFDKDIDREPYKSVKPLCKYFAAGKCGKDNCWFSHENPNLDKVEARRGGDVTESRSPRYKSNRRSSPTWDDEPRISDRRNHIGRSEPIANTDDLNYKDNKWNGPTWDDATRNSDTLKHTGWGEPIVANATNTDNSHDDLNLSKVEGRRGDVTDTRSSHYKTDTWNGPKWEDPTRISEKPPGFGEPILATDNSHEEPSRAKAKGRRDEVIDSRSSHYKSNMWNGPTWDDATGVSDTLNPTGWGEPNRAKTTHTDDSYEDPDRNKVKSRRDEVTGGRSSHDKSSRWNGPTRGDATGISDTPKSTGWGEPILAKATHTDDSYEDRNPSNVKGRRGEAIDNRSSHHKSNRWNGPMWDDATGVSDTLQPSGWGEPIPAIATNTVHSDWREGTGISVNSEKQPSLPVESVSYGHGQDALLENQDFAIKALQQKYFPASSIQQQHGTALENNQTNTFGSDVPAEQKELLTSEQRSNTGTNSPVTNAGQQVPPSPLVKESVVRPNPGAASFDLSHSMGHDRDNTEKRNLAQGTEQKNQMQLKLSSPFPVVSTGVDRLNVKHPQSPRPRQEEAVPNSENAIGDQNKSGLENKPSENLDGMNKDEKALFIFKNALVEFVKELLKPAWKEGRMSRDAHKTVVKKVVDKVSGAIPVDHIPKTQDKVDQYLSVSKPKIAKLVQAYVERSQKADP</sequence>
<evidence type="ECO:0000256" key="2">
    <source>
        <dbReference type="ARBA" id="ARBA00022771"/>
    </source>
</evidence>
<keyword evidence="1 4" id="KW-0479">Metal-binding</keyword>
<evidence type="ECO:0000259" key="6">
    <source>
        <dbReference type="PROSITE" id="PS50103"/>
    </source>
</evidence>
<evidence type="ECO:0000256" key="4">
    <source>
        <dbReference type="PROSITE-ProRule" id="PRU00723"/>
    </source>
</evidence>
<dbReference type="InterPro" id="IPR000571">
    <property type="entry name" value="Znf_CCCH"/>
</dbReference>
<feature type="domain" description="C3H1-type" evidence="6">
    <location>
        <begin position="47"/>
        <end position="74"/>
    </location>
</feature>
<feature type="compositionally biased region" description="Basic and acidic residues" evidence="5">
    <location>
        <begin position="189"/>
        <end position="198"/>
    </location>
</feature>